<geneLocation type="plasmid" evidence="3">
    <name>pNBC436</name>
</geneLocation>
<accession>A0A9E8CU65</accession>
<dbReference type="AlphaFoldDB" id="A0A9E8CU65"/>
<reference evidence="3" key="1">
    <citation type="submission" date="2022-08" db="EMBL/GenBank/DDBJ databases">
        <title>Complete Genome Sequences of 2 Bosea sp. soil isolates.</title>
        <authorList>
            <person name="Alvarez Arevalo M."/>
            <person name="Sterndorff E.B."/>
            <person name="Faurdal D."/>
            <person name="Joergensen T.S."/>
            <person name="Weber T."/>
        </authorList>
    </citation>
    <scope>NUCLEOTIDE SEQUENCE</scope>
    <source>
        <strain evidence="3">NBC_00436</strain>
        <plasmid evidence="3">pNBC436</plasmid>
    </source>
</reference>
<feature type="transmembrane region" description="Helical" evidence="2">
    <location>
        <begin position="53"/>
        <end position="74"/>
    </location>
</feature>
<keyword evidence="2" id="KW-0472">Membrane</keyword>
<feature type="transmembrane region" description="Helical" evidence="2">
    <location>
        <begin position="28"/>
        <end position="47"/>
    </location>
</feature>
<evidence type="ECO:0000256" key="2">
    <source>
        <dbReference type="SAM" id="Phobius"/>
    </source>
</evidence>
<keyword evidence="2" id="KW-1133">Transmembrane helix</keyword>
<proteinExistence type="predicted"/>
<organism evidence="3">
    <name type="scientific">Bosea sp. NBC_00436</name>
    <dbReference type="NCBI Taxonomy" id="2969620"/>
    <lineage>
        <taxon>Bacteria</taxon>
        <taxon>Pseudomonadati</taxon>
        <taxon>Pseudomonadota</taxon>
        <taxon>Alphaproteobacteria</taxon>
        <taxon>Hyphomicrobiales</taxon>
        <taxon>Boseaceae</taxon>
        <taxon>Bosea</taxon>
    </lineage>
</organism>
<keyword evidence="3" id="KW-0614">Plasmid</keyword>
<gene>
    <name evidence="3" type="ORF">NWE54_27690</name>
</gene>
<protein>
    <submittedName>
        <fullName evidence="3">Uncharacterized protein</fullName>
    </submittedName>
</protein>
<evidence type="ECO:0000256" key="1">
    <source>
        <dbReference type="SAM" id="MobiDB-lite"/>
    </source>
</evidence>
<name>A0A9E8CU65_9HYPH</name>
<evidence type="ECO:0000313" key="3">
    <source>
        <dbReference type="EMBL" id="UZF90073.1"/>
    </source>
</evidence>
<dbReference type="EMBL" id="CP102775">
    <property type="protein sequence ID" value="UZF90073.1"/>
    <property type="molecule type" value="Genomic_DNA"/>
</dbReference>
<keyword evidence="2" id="KW-0812">Transmembrane</keyword>
<sequence length="92" mass="10171">MDKRWHPHTYNEMNQPGFRSGGAPSFDGFLGSLLLLFLFASAIGIAADTIERWIPGLGYAFAFAVLGLIALALLRRGVRLVKTLIMGFMDRN</sequence>
<feature type="region of interest" description="Disordered" evidence="1">
    <location>
        <begin position="1"/>
        <end position="20"/>
    </location>
</feature>